<feature type="region of interest" description="Disordered" evidence="1">
    <location>
        <begin position="488"/>
        <end position="538"/>
    </location>
</feature>
<feature type="compositionally biased region" description="Low complexity" evidence="1">
    <location>
        <begin position="156"/>
        <end position="169"/>
    </location>
</feature>
<proteinExistence type="predicted"/>
<accession>A0ABQ9RL80</accession>
<keyword evidence="2" id="KW-1133">Transmembrane helix</keyword>
<keyword evidence="5" id="KW-1185">Reference proteome</keyword>
<evidence type="ECO:0000256" key="2">
    <source>
        <dbReference type="SAM" id="Phobius"/>
    </source>
</evidence>
<dbReference type="Pfam" id="PF00179">
    <property type="entry name" value="UQ_con"/>
    <property type="match status" value="1"/>
</dbReference>
<feature type="region of interest" description="Disordered" evidence="1">
    <location>
        <begin position="210"/>
        <end position="292"/>
    </location>
</feature>
<sequence>MGSMPSLRRQHLLAEFAGLKQACPEGVFVSLTPGDPMLWSGVMFVRHGPYATAILRFQISFPDTYPRLPPLVTFSTDIFHPLITPLTTYMYTTDIQDNGTVSATDAERLPPGGFSLRHGFPAWFGRGSKSNAGSRQVSGQQQQQPPATPARGGGEPPSTTSTPSSKATPLGGRPGYLDTSRREVSTYEVLRYIRSTFDDEKVLDSVPLEAAGNPGAWHGWRTRQRQTGKSFPGDPVPQEKSEKEQESDKVAEAADGAQEKKEGEAEGEAKVVEVPPPLPERKPSTSGSVHSIVRKPIGSAPSVSRKPGEWNWEGVWEDRVQKGIATSLSEAVLYGATSGGDDLINFLAMEEGDVDAIIIPRRQIITCITYRLVTSTMGLSTPVAAVLIVLVTVVPMLLIAGFTARFISRNFRDAAGAIEPKPARRWFGLRRVKSNDSATTSLATNTLHYADSWPDLESLRTYQDTPTPSIRRGIHESFELEFLADKAENGSERGGPEVPQPLKVLKRLGRGSGGESRGDASGSQSVAETDEGVDGVSGPFGESLVRTATSASSLVLVPNIRITPEIRALDGSTASFWVAVEVSGHLCQPLNGLLCDDTSAEYESALLSRLNNPSSTGMGVFTAWISKSFRLATVVFLRQFGMILFKRNDDIVLLLAQVLVKSPRSTAVTTQQGHVKHRSDELIDDLEYQLGDSNLEYIRVSVKYNHSAFFCQSRNDIIDNIAEGGTKLETFATAIVKQHNHRSPWSPSPAPTYNPIASIILGNWGPSKARNVIHRISPQRPLRAKSRMDLSLGDEPMDMLSPPVIPRREASLGRDVTVRKPDAMYNGWSAGRRRTLAVDLDWGRPRAEEVAEEGKRWPSTATCPGEAATGAGFKNRFANHLTALRSPRSIGPGVLRGLASSVAGTRDEGHEAGNRQAHGGESPRGQGRKSFSRWSWTSWWS</sequence>
<dbReference type="EMBL" id="MLFU01000007">
    <property type="protein sequence ID" value="KAK1506801.1"/>
    <property type="molecule type" value="Genomic_DNA"/>
</dbReference>
<name>A0ABQ9RL80_9PEZI</name>
<feature type="transmembrane region" description="Helical" evidence="2">
    <location>
        <begin position="383"/>
        <end position="402"/>
    </location>
</feature>
<dbReference type="CDD" id="cd23814">
    <property type="entry name" value="UEV_AKTIP"/>
    <property type="match status" value="1"/>
</dbReference>
<evidence type="ECO:0000313" key="4">
    <source>
        <dbReference type="EMBL" id="KAK1506801.1"/>
    </source>
</evidence>
<keyword evidence="2" id="KW-0472">Membrane</keyword>
<dbReference type="GeneID" id="85403408"/>
<feature type="region of interest" description="Disordered" evidence="1">
    <location>
        <begin position="904"/>
        <end position="941"/>
    </location>
</feature>
<feature type="domain" description="UBC core" evidence="3">
    <location>
        <begin position="7"/>
        <end position="189"/>
    </location>
</feature>
<feature type="compositionally biased region" description="Low complexity" evidence="1">
    <location>
        <begin position="932"/>
        <end position="941"/>
    </location>
</feature>
<protein>
    <submittedName>
        <fullName evidence="4">Ubiquitin-conjugating enzyme</fullName>
    </submittedName>
</protein>
<dbReference type="Gene3D" id="3.10.110.10">
    <property type="entry name" value="Ubiquitin Conjugating Enzyme"/>
    <property type="match status" value="1"/>
</dbReference>
<feature type="compositionally biased region" description="Low complexity" evidence="1">
    <location>
        <begin position="132"/>
        <end position="145"/>
    </location>
</feature>
<dbReference type="SUPFAM" id="SSF54495">
    <property type="entry name" value="UBC-like"/>
    <property type="match status" value="1"/>
</dbReference>
<comment type="caution">
    <text evidence="4">The sequence shown here is derived from an EMBL/GenBank/DDBJ whole genome shotgun (WGS) entry which is preliminary data.</text>
</comment>
<feature type="compositionally biased region" description="Basic and acidic residues" evidence="1">
    <location>
        <begin position="237"/>
        <end position="271"/>
    </location>
</feature>
<dbReference type="RefSeq" id="XP_060386169.1">
    <property type="nucleotide sequence ID" value="XM_060519170.1"/>
</dbReference>
<dbReference type="InterPro" id="IPR000608">
    <property type="entry name" value="UBC"/>
</dbReference>
<keyword evidence="2" id="KW-0812">Transmembrane</keyword>
<evidence type="ECO:0000259" key="3">
    <source>
        <dbReference type="PROSITE" id="PS50127"/>
    </source>
</evidence>
<evidence type="ECO:0000256" key="1">
    <source>
        <dbReference type="SAM" id="MobiDB-lite"/>
    </source>
</evidence>
<organism evidence="4 5">
    <name type="scientific">Colletotrichum tamarilloi</name>
    <dbReference type="NCBI Taxonomy" id="1209934"/>
    <lineage>
        <taxon>Eukaryota</taxon>
        <taxon>Fungi</taxon>
        <taxon>Dikarya</taxon>
        <taxon>Ascomycota</taxon>
        <taxon>Pezizomycotina</taxon>
        <taxon>Sordariomycetes</taxon>
        <taxon>Hypocreomycetidae</taxon>
        <taxon>Glomerellales</taxon>
        <taxon>Glomerellaceae</taxon>
        <taxon>Colletotrichum</taxon>
        <taxon>Colletotrichum acutatum species complex</taxon>
    </lineage>
</organism>
<dbReference type="PROSITE" id="PS50127">
    <property type="entry name" value="UBC_2"/>
    <property type="match status" value="1"/>
</dbReference>
<gene>
    <name evidence="4" type="ORF">CTAM01_03133</name>
</gene>
<feature type="region of interest" description="Disordered" evidence="1">
    <location>
        <begin position="127"/>
        <end position="179"/>
    </location>
</feature>
<reference evidence="4 5" key="1">
    <citation type="submission" date="2016-10" db="EMBL/GenBank/DDBJ databases">
        <title>The genome sequence of Colletotrichum fioriniae PJ7.</title>
        <authorList>
            <person name="Baroncelli R."/>
        </authorList>
    </citation>
    <scope>NUCLEOTIDE SEQUENCE [LARGE SCALE GENOMIC DNA]</scope>
    <source>
        <strain evidence="4 5">Tom-12</strain>
    </source>
</reference>
<evidence type="ECO:0000313" key="5">
    <source>
        <dbReference type="Proteomes" id="UP001227543"/>
    </source>
</evidence>
<dbReference type="Proteomes" id="UP001227543">
    <property type="component" value="Unassembled WGS sequence"/>
</dbReference>
<dbReference type="InterPro" id="IPR016135">
    <property type="entry name" value="UBQ-conjugating_enzyme/RWD"/>
</dbReference>